<dbReference type="PANTHER" id="PTHR33112:SF1">
    <property type="entry name" value="HETEROKARYON INCOMPATIBILITY DOMAIN-CONTAINING PROTEIN"/>
    <property type="match status" value="1"/>
</dbReference>
<feature type="domain" description="Heterokaryon incompatibility" evidence="1">
    <location>
        <begin position="222"/>
        <end position="360"/>
    </location>
</feature>
<sequence length="731" mass="83120">MASSPSCCSFTVADPPAISDEELPDVAADLCAQCASIDLYTHMNDKRIAWWENKLSLKIKISSPCPLCQFFITVLASKKTLPADPDHEVELQLKPANPEMIYSDYFMRLKAINDPPLSRPLYNSRLLSLETFGYDKNWGQTRFAKYAALGNPLDDQQQAFSLRRLEPGKINFALINRWLSFCEAHHEKLCGILPGYLRQLSCLKVIECETGAIIKLPEGCEFAALSYVWGKSQGNETSTASRVGFLPPHVPKTISDAIQATTRLNIRYLWVDQYCINQNDQNELSEQIKIMDMVYHLATITLVAACGEDASFGLPGVSSVLRYEQPAININGRTWLSAHLTLQDRIMSSRWCSRAWTYQEGLFARRRLYFTETEVYFECNTICTQEGTAYDLHLLDDVYGYTNLHHGGLCADYHGCLDDHIQEVAQRKLTYESDALKVMGGIFRSFSSMPFPIRHFWGVPIDRNEWVSRSFWMSSWAIPDETKRVPEAQEPGYFDAVFADTLLWRLRDASHRREGFPSWSWAGWVSPLRGYDAWAIQIRGLTMGVKVLLQSKDGTWKRISEEVVSEIDTANASGTVPYSHILRIETWVVQVTFKYLPDNDFKGLYDLGGTTISKAVYYLVLPMTDIDSSPEHQRTGYWPLIPTIAVTGNDELHRELCEETFDFLLFSPVAFCGLVVRKVGNVSERLGYLDLGPFVVKRGGPSESEPTWEYRKSEKRFTDYLPMTIKTVMLG</sequence>
<gene>
    <name evidence="2" type="ORF">CEP51_005515</name>
</gene>
<dbReference type="Proteomes" id="UP000287972">
    <property type="component" value="Unassembled WGS sequence"/>
</dbReference>
<protein>
    <recommendedName>
        <fullName evidence="1">Heterokaryon incompatibility domain-containing protein</fullName>
    </recommendedName>
</protein>
<dbReference type="EMBL" id="NKCL01000111">
    <property type="protein sequence ID" value="RSL81929.1"/>
    <property type="molecule type" value="Genomic_DNA"/>
</dbReference>
<proteinExistence type="predicted"/>
<dbReference type="PANTHER" id="PTHR33112">
    <property type="entry name" value="DOMAIN PROTEIN, PUTATIVE-RELATED"/>
    <property type="match status" value="1"/>
</dbReference>
<dbReference type="AlphaFoldDB" id="A0A428RWN1"/>
<accession>A0A428RWN1</accession>
<reference evidence="2 3" key="1">
    <citation type="submission" date="2017-06" db="EMBL/GenBank/DDBJ databases">
        <title>Comparative genomic analysis of Ambrosia Fusariam Clade fungi.</title>
        <authorList>
            <person name="Stajich J.E."/>
            <person name="Carrillo J."/>
            <person name="Kijimoto T."/>
            <person name="Eskalen A."/>
            <person name="O'Donnell K."/>
            <person name="Kasson M."/>
        </authorList>
    </citation>
    <scope>NUCLEOTIDE SEQUENCE [LARGE SCALE GENOMIC DNA]</scope>
    <source>
        <strain evidence="2 3">NRRL62606</strain>
    </source>
</reference>
<evidence type="ECO:0000313" key="3">
    <source>
        <dbReference type="Proteomes" id="UP000287972"/>
    </source>
</evidence>
<keyword evidence="3" id="KW-1185">Reference proteome</keyword>
<dbReference type="Pfam" id="PF06985">
    <property type="entry name" value="HET"/>
    <property type="match status" value="1"/>
</dbReference>
<evidence type="ECO:0000313" key="2">
    <source>
        <dbReference type="EMBL" id="RSL81929.1"/>
    </source>
</evidence>
<name>A0A428RWN1_9HYPO</name>
<organism evidence="2 3">
    <name type="scientific">Fusarium floridanum</name>
    <dbReference type="NCBI Taxonomy" id="1325733"/>
    <lineage>
        <taxon>Eukaryota</taxon>
        <taxon>Fungi</taxon>
        <taxon>Dikarya</taxon>
        <taxon>Ascomycota</taxon>
        <taxon>Pezizomycotina</taxon>
        <taxon>Sordariomycetes</taxon>
        <taxon>Hypocreomycetidae</taxon>
        <taxon>Hypocreales</taxon>
        <taxon>Nectriaceae</taxon>
        <taxon>Fusarium</taxon>
        <taxon>Fusarium solani species complex</taxon>
    </lineage>
</organism>
<evidence type="ECO:0000259" key="1">
    <source>
        <dbReference type="Pfam" id="PF06985"/>
    </source>
</evidence>
<comment type="caution">
    <text evidence="2">The sequence shown here is derived from an EMBL/GenBank/DDBJ whole genome shotgun (WGS) entry which is preliminary data.</text>
</comment>
<dbReference type="InterPro" id="IPR010730">
    <property type="entry name" value="HET"/>
</dbReference>